<feature type="repeat" description="Pumilio" evidence="5">
    <location>
        <begin position="461"/>
        <end position="496"/>
    </location>
</feature>
<dbReference type="SUPFAM" id="SSF48371">
    <property type="entry name" value="ARM repeat"/>
    <property type="match status" value="1"/>
</dbReference>
<evidence type="ECO:0000313" key="9">
    <source>
        <dbReference type="Proteomes" id="UP001610335"/>
    </source>
</evidence>
<dbReference type="InterPro" id="IPR033133">
    <property type="entry name" value="PUM-HD"/>
</dbReference>
<evidence type="ECO:0000256" key="5">
    <source>
        <dbReference type="PROSITE-ProRule" id="PRU00317"/>
    </source>
</evidence>
<dbReference type="SMART" id="SM00025">
    <property type="entry name" value="Pumilio"/>
    <property type="match status" value="8"/>
</dbReference>
<feature type="repeat" description="Pumilio" evidence="5">
    <location>
        <begin position="569"/>
        <end position="604"/>
    </location>
</feature>
<comment type="function">
    <text evidence="4">RNA-binding nucleolar protein required for pre-rRNA processing. Involved in production of 18S rRNA and assembly of small ribosomal subunit.</text>
</comment>
<name>A0ABR4IKD1_9EURO</name>
<protein>
    <submittedName>
        <fullName evidence="8">Armadillo-type protein</fullName>
    </submittedName>
</protein>
<keyword evidence="9" id="KW-1185">Reference proteome</keyword>
<dbReference type="InterPro" id="IPR001313">
    <property type="entry name" value="Pumilio_RNA-bd_rpt"/>
</dbReference>
<feature type="repeat" description="Pumilio" evidence="5">
    <location>
        <begin position="605"/>
        <end position="640"/>
    </location>
</feature>
<keyword evidence="2" id="KW-0698">rRNA processing</keyword>
<reference evidence="8 9" key="1">
    <citation type="submission" date="2024-07" db="EMBL/GenBank/DDBJ databases">
        <title>Section-level genome sequencing and comparative genomics of Aspergillus sections Usti and Cavernicolus.</title>
        <authorList>
            <consortium name="Lawrence Berkeley National Laboratory"/>
            <person name="Nybo J.L."/>
            <person name="Vesth T.C."/>
            <person name="Theobald S."/>
            <person name="Frisvad J.C."/>
            <person name="Larsen T.O."/>
            <person name="Kjaerboelling I."/>
            <person name="Rothschild-Mancinelli K."/>
            <person name="Lyhne E.K."/>
            <person name="Kogle M.E."/>
            <person name="Barry K."/>
            <person name="Clum A."/>
            <person name="Na H."/>
            <person name="Ledsgaard L."/>
            <person name="Lin J."/>
            <person name="Lipzen A."/>
            <person name="Kuo A."/>
            <person name="Riley R."/>
            <person name="Mondo S."/>
            <person name="LaButti K."/>
            <person name="Haridas S."/>
            <person name="Pangalinan J."/>
            <person name="Salamov A.A."/>
            <person name="Simmons B.A."/>
            <person name="Magnuson J.K."/>
            <person name="Chen J."/>
            <person name="Drula E."/>
            <person name="Henrissat B."/>
            <person name="Wiebenga A."/>
            <person name="Lubbers R.J."/>
            <person name="Gomes A.C."/>
            <person name="Makela M.R."/>
            <person name="Stajich J."/>
            <person name="Grigoriev I.V."/>
            <person name="Mortensen U.H."/>
            <person name="De vries R.P."/>
            <person name="Baker S.E."/>
            <person name="Andersen M.R."/>
        </authorList>
    </citation>
    <scope>NUCLEOTIDE SEQUENCE [LARGE SCALE GENOMIC DNA]</scope>
    <source>
        <strain evidence="8 9">CBS 600.67</strain>
    </source>
</reference>
<evidence type="ECO:0000313" key="8">
    <source>
        <dbReference type="EMBL" id="KAL2828229.1"/>
    </source>
</evidence>
<feature type="region of interest" description="Disordered" evidence="6">
    <location>
        <begin position="1"/>
        <end position="237"/>
    </location>
</feature>
<gene>
    <name evidence="8" type="ORF">BDW59DRAFT_51806</name>
</gene>
<dbReference type="PROSITE" id="PS50302">
    <property type="entry name" value="PUM"/>
    <property type="match status" value="8"/>
</dbReference>
<dbReference type="InterPro" id="IPR016024">
    <property type="entry name" value="ARM-type_fold"/>
</dbReference>
<evidence type="ECO:0000256" key="6">
    <source>
        <dbReference type="SAM" id="MobiDB-lite"/>
    </source>
</evidence>
<dbReference type="PANTHER" id="PTHR12537">
    <property type="entry name" value="RNA BINDING PROTEIN PUMILIO-RELATED"/>
    <property type="match status" value="1"/>
</dbReference>
<feature type="repeat" description="Pumilio" evidence="5">
    <location>
        <begin position="677"/>
        <end position="712"/>
    </location>
</feature>
<organism evidence="8 9">
    <name type="scientific">Aspergillus cavernicola</name>
    <dbReference type="NCBI Taxonomy" id="176166"/>
    <lineage>
        <taxon>Eukaryota</taxon>
        <taxon>Fungi</taxon>
        <taxon>Dikarya</taxon>
        <taxon>Ascomycota</taxon>
        <taxon>Pezizomycotina</taxon>
        <taxon>Eurotiomycetes</taxon>
        <taxon>Eurotiomycetidae</taxon>
        <taxon>Eurotiales</taxon>
        <taxon>Aspergillaceae</taxon>
        <taxon>Aspergillus</taxon>
        <taxon>Aspergillus subgen. Nidulantes</taxon>
    </lineage>
</organism>
<accession>A0ABR4IKD1</accession>
<feature type="compositionally biased region" description="Polar residues" evidence="6">
    <location>
        <begin position="215"/>
        <end position="225"/>
    </location>
</feature>
<feature type="repeat" description="Pumilio" evidence="5">
    <location>
        <begin position="497"/>
        <end position="532"/>
    </location>
</feature>
<feature type="repeat" description="Pumilio" evidence="5">
    <location>
        <begin position="641"/>
        <end position="676"/>
    </location>
</feature>
<evidence type="ECO:0000259" key="7">
    <source>
        <dbReference type="PROSITE" id="PS50303"/>
    </source>
</evidence>
<feature type="compositionally biased region" description="Low complexity" evidence="6">
    <location>
        <begin position="784"/>
        <end position="804"/>
    </location>
</feature>
<proteinExistence type="predicted"/>
<evidence type="ECO:0000256" key="1">
    <source>
        <dbReference type="ARBA" id="ARBA00022517"/>
    </source>
</evidence>
<keyword evidence="3" id="KW-0677">Repeat</keyword>
<evidence type="ECO:0000256" key="3">
    <source>
        <dbReference type="ARBA" id="ARBA00022737"/>
    </source>
</evidence>
<dbReference type="InterPro" id="IPR011989">
    <property type="entry name" value="ARM-like"/>
</dbReference>
<dbReference type="PROSITE" id="PS50303">
    <property type="entry name" value="PUM_HD"/>
    <property type="match status" value="1"/>
</dbReference>
<dbReference type="EMBL" id="JBFXLS010000021">
    <property type="protein sequence ID" value="KAL2828229.1"/>
    <property type="molecule type" value="Genomic_DNA"/>
</dbReference>
<feature type="compositionally biased region" description="Polar residues" evidence="6">
    <location>
        <begin position="88"/>
        <end position="105"/>
    </location>
</feature>
<sequence length="843" mass="92901">MTINSVHSRRVKSNGAPTMGPSGATERSRGLNGSIGSGFGSNSSWGGNDIWGSSGTTSDRLTGSRSLLPESESDERNARRNVPFPWPSMTQSNGMAASPVQSRSTVRGAPDGNDTAGYFSQPMSSGIGPSSGAGQIGYLDSESERVSPSGEGIAMGKSGLHRNGDRRHVGFAGTPAVPGFQTQSPGFSSPLDTARPDEQTLHDSLPPRIHRNGYVHSSHNSTSFVPQRPSHGPFPSWHSESQFARYGNSSVDINADMDRLQMSDAHDDASTRPAYVSHASLDTSMNRIRYQNQNPSDESGYQGMQPYLSASPDHRIGYSTGRSSRLGEPDLGSPLDYPPLDVPYYTGRPNGPNTGRLYRNGFANNASENQAVMIQARLRELQYLDAPYNSPNALTRQAVSPAPEYYHNPAMMASIYSPGPQVNTVSHGQRPRAVVSSQEAVSPVLADFRMHGKNKRFELKDLYGHLVEFSGDQFGSRLLQTKLETANSDDKERVFREIQPDYLQLATDIFGNYVIQKLFEHGNQPQKKAMANQMKGKVRALSRSPYGCRVVQKAIEQVLSDQQAWLFKELEEGILDCVADSNGNHVIQKAIERIPTQHTKFVVKAFKGNVEKQAIHPYGCRIIQRMLEYCEEEDRRALLAELHDCAPKLIEDQFGNYVIQNVIQYCEEADRSAIIEVVMQRLLYYSRHKFASNVVETSLHHGSESQRRAIIERLIAETDGGSHLLDLMGDQFGNYVVQKILHYLKGAERIALVERIKPLLGQLKKYNCGKQIAAIERLIVESSPSPHVAVPSSNHSSTTPPNSHKSSPQPSKRSMEERFVETPPTPPPIDNQSNGDASQAQTA</sequence>
<feature type="compositionally biased region" description="Polar residues" evidence="6">
    <location>
        <begin position="51"/>
        <end position="65"/>
    </location>
</feature>
<dbReference type="PANTHER" id="PTHR12537:SF12">
    <property type="entry name" value="MATERNAL PROTEIN PUMILIO"/>
    <property type="match status" value="1"/>
</dbReference>
<comment type="caution">
    <text evidence="8">The sequence shown here is derived from an EMBL/GenBank/DDBJ whole genome shotgun (WGS) entry which is preliminary data.</text>
</comment>
<feature type="compositionally biased region" description="Polar residues" evidence="6">
    <location>
        <begin position="180"/>
        <end position="191"/>
    </location>
</feature>
<dbReference type="InterPro" id="IPR033712">
    <property type="entry name" value="Pumilio_RNA-bd"/>
</dbReference>
<evidence type="ECO:0000256" key="4">
    <source>
        <dbReference type="ARBA" id="ARBA00024893"/>
    </source>
</evidence>
<evidence type="ECO:0000256" key="2">
    <source>
        <dbReference type="ARBA" id="ARBA00022552"/>
    </source>
</evidence>
<feature type="repeat" description="Pumilio" evidence="5">
    <location>
        <begin position="717"/>
        <end position="754"/>
    </location>
</feature>
<feature type="compositionally biased region" description="Polar residues" evidence="6">
    <location>
        <begin position="830"/>
        <end position="843"/>
    </location>
</feature>
<dbReference type="Pfam" id="PF00806">
    <property type="entry name" value="PUF"/>
    <property type="match status" value="8"/>
</dbReference>
<keyword evidence="1" id="KW-0690">Ribosome biogenesis</keyword>
<dbReference type="Gene3D" id="1.25.10.10">
    <property type="entry name" value="Leucine-rich Repeat Variant"/>
    <property type="match status" value="1"/>
</dbReference>
<feature type="domain" description="PUM-HD" evidence="7">
    <location>
        <begin position="440"/>
        <end position="780"/>
    </location>
</feature>
<feature type="repeat" description="Pumilio" evidence="5">
    <location>
        <begin position="533"/>
        <end position="568"/>
    </location>
</feature>
<dbReference type="Proteomes" id="UP001610335">
    <property type="component" value="Unassembled WGS sequence"/>
</dbReference>
<dbReference type="CDD" id="cd07920">
    <property type="entry name" value="Pumilio"/>
    <property type="match status" value="1"/>
</dbReference>
<feature type="region of interest" description="Disordered" evidence="6">
    <location>
        <begin position="784"/>
        <end position="843"/>
    </location>
</feature>